<dbReference type="SUPFAM" id="SSF52833">
    <property type="entry name" value="Thioredoxin-like"/>
    <property type="match status" value="1"/>
</dbReference>
<dbReference type="FunCoup" id="H2ARX5">
    <property type="interactions" value="198"/>
</dbReference>
<dbReference type="GO" id="GO:0015035">
    <property type="term" value="F:protein-disulfide reductase activity"/>
    <property type="evidence" value="ECO:0007669"/>
    <property type="project" value="EnsemblFungi"/>
</dbReference>
<dbReference type="InterPro" id="IPR051063">
    <property type="entry name" value="PDI"/>
</dbReference>
<dbReference type="RefSeq" id="XP_003956260.1">
    <property type="nucleotide sequence ID" value="XM_003956211.1"/>
</dbReference>
<dbReference type="KEGG" id="kaf:KAFR_0C01315"/>
<dbReference type="GO" id="GO:0006457">
    <property type="term" value="P:protein folding"/>
    <property type="evidence" value="ECO:0007669"/>
    <property type="project" value="EnsemblFungi"/>
</dbReference>
<dbReference type="InterPro" id="IPR013766">
    <property type="entry name" value="Thioredoxin_domain"/>
</dbReference>
<evidence type="ECO:0000259" key="4">
    <source>
        <dbReference type="PROSITE" id="PS51352"/>
    </source>
</evidence>
<dbReference type="InParanoid" id="H2ARX5"/>
<keyword evidence="2 3" id="KW-0732">Signal</keyword>
<dbReference type="InterPro" id="IPR036249">
    <property type="entry name" value="Thioredoxin-like_sf"/>
</dbReference>
<evidence type="ECO:0000256" key="1">
    <source>
        <dbReference type="ARBA" id="ARBA00006347"/>
    </source>
</evidence>
<dbReference type="AlphaFoldDB" id="H2ARX5"/>
<name>H2ARX5_KAZAF</name>
<dbReference type="GO" id="GO:0003756">
    <property type="term" value="F:protein disulfide isomerase activity"/>
    <property type="evidence" value="ECO:0007669"/>
    <property type="project" value="EnsemblFungi"/>
</dbReference>
<gene>
    <name evidence="5" type="primary">KAFR0C01315</name>
    <name evidence="5" type="ORF">KAFR_0C01315</name>
</gene>
<proteinExistence type="inferred from homology"/>
<dbReference type="Pfam" id="PF00085">
    <property type="entry name" value="Thioredoxin"/>
    <property type="match status" value="1"/>
</dbReference>
<dbReference type="PANTHER" id="PTHR45672">
    <property type="entry name" value="PROTEIN DISULFIDE-ISOMERASE C17H9.14C-RELATED"/>
    <property type="match status" value="1"/>
</dbReference>
<dbReference type="eggNOG" id="KOG0191">
    <property type="taxonomic scope" value="Eukaryota"/>
</dbReference>
<dbReference type="Gene3D" id="3.40.30.10">
    <property type="entry name" value="Glutaredoxin"/>
    <property type="match status" value="1"/>
</dbReference>
<feature type="domain" description="Thioredoxin" evidence="4">
    <location>
        <begin position="3"/>
        <end position="163"/>
    </location>
</feature>
<keyword evidence="6" id="KW-1185">Reference proteome</keyword>
<dbReference type="OrthoDB" id="10264505at2759"/>
<organism evidence="5 6">
    <name type="scientific">Kazachstania africana (strain ATCC 22294 / BCRC 22015 / CBS 2517 / CECT 1963 / NBRC 1671 / NRRL Y-8276)</name>
    <name type="common">Yeast</name>
    <name type="synonym">Kluyveromyces africanus</name>
    <dbReference type="NCBI Taxonomy" id="1071382"/>
    <lineage>
        <taxon>Eukaryota</taxon>
        <taxon>Fungi</taxon>
        <taxon>Dikarya</taxon>
        <taxon>Ascomycota</taxon>
        <taxon>Saccharomycotina</taxon>
        <taxon>Saccharomycetes</taxon>
        <taxon>Saccharomycetales</taxon>
        <taxon>Saccharomycetaceae</taxon>
        <taxon>Kazachstania</taxon>
    </lineage>
</organism>
<dbReference type="STRING" id="1071382.H2ARX5"/>
<evidence type="ECO:0000313" key="5">
    <source>
        <dbReference type="EMBL" id="CCF57125.1"/>
    </source>
</evidence>
<feature type="chain" id="PRO_5003559629" description="Thioredoxin domain-containing protein" evidence="3">
    <location>
        <begin position="19"/>
        <end position="266"/>
    </location>
</feature>
<dbReference type="HOGENOM" id="CLU_087689_0_0_1"/>
<feature type="signal peptide" evidence="3">
    <location>
        <begin position="1"/>
        <end position="18"/>
    </location>
</feature>
<dbReference type="PANTHER" id="PTHR45672:SF3">
    <property type="entry name" value="THIOREDOXIN DOMAIN-CONTAINING PROTEIN 5"/>
    <property type="match status" value="1"/>
</dbReference>
<dbReference type="Proteomes" id="UP000005220">
    <property type="component" value="Chromosome 3"/>
</dbReference>
<reference evidence="5 6" key="1">
    <citation type="journal article" date="2011" name="Proc. Natl. Acad. Sci. U.S.A.">
        <title>Evolutionary erosion of yeast sex chromosomes by mating-type switching accidents.</title>
        <authorList>
            <person name="Gordon J.L."/>
            <person name="Armisen D."/>
            <person name="Proux-Wera E."/>
            <person name="Oheigeartaigh S.S."/>
            <person name="Byrne K.P."/>
            <person name="Wolfe K.H."/>
        </authorList>
    </citation>
    <scope>NUCLEOTIDE SEQUENCE [LARGE SCALE GENOMIC DNA]</scope>
    <source>
        <strain evidence="6">ATCC 22294 / BCRC 22015 / CBS 2517 / CECT 1963 / NBRC 1671 / NRRL Y-8276</strain>
    </source>
</reference>
<dbReference type="EMBL" id="HE650823">
    <property type="protein sequence ID" value="CCF57125.1"/>
    <property type="molecule type" value="Genomic_DNA"/>
</dbReference>
<evidence type="ECO:0000256" key="3">
    <source>
        <dbReference type="SAM" id="SignalP"/>
    </source>
</evidence>
<dbReference type="PROSITE" id="PS51352">
    <property type="entry name" value="THIOREDOXIN_2"/>
    <property type="match status" value="1"/>
</dbReference>
<sequence>MKFTFLVAIGSFIVSVYSKGVIPIESISQFYDIVDNDKDAYTLVKYFATWCSHCKRLKPIYAKLSESYEDNDVNFVEVDCDKFGNVLCTDIPGFPMVQLIKPTNGVTQQEEIEESRKSTWGKIKSKFSGNQNKEDVIEADRIVTYEGSRDVESYKSFITTVKYNSELSKIMEKIMNEDYECGTSEVECQEGKKYLDENELVKDFSTLDINLSNTAQERSRLENIIRNADMNDEEVKEKVKILRFYTRLLNYIEDLAQNQTQEHDEL</sequence>
<accession>H2ARX5</accession>
<dbReference type="GeneID" id="13885044"/>
<protein>
    <recommendedName>
        <fullName evidence="4">Thioredoxin domain-containing protein</fullName>
    </recommendedName>
</protein>
<dbReference type="GO" id="GO:0005783">
    <property type="term" value="C:endoplasmic reticulum"/>
    <property type="evidence" value="ECO:0007669"/>
    <property type="project" value="EnsemblFungi"/>
</dbReference>
<comment type="similarity">
    <text evidence="1">Belongs to the protein disulfide isomerase family.</text>
</comment>
<evidence type="ECO:0000313" key="6">
    <source>
        <dbReference type="Proteomes" id="UP000005220"/>
    </source>
</evidence>
<evidence type="ECO:0000256" key="2">
    <source>
        <dbReference type="ARBA" id="ARBA00022729"/>
    </source>
</evidence>